<dbReference type="RefSeq" id="WP_144260996.1">
    <property type="nucleotide sequence ID" value="NZ_QMDX01000002.1"/>
</dbReference>
<dbReference type="InterPro" id="IPR004879">
    <property type="entry name" value="Ssp411-like_TRX"/>
</dbReference>
<dbReference type="SUPFAM" id="SSF48208">
    <property type="entry name" value="Six-hairpin glycosidases"/>
    <property type="match status" value="1"/>
</dbReference>
<dbReference type="InterPro" id="IPR013766">
    <property type="entry name" value="Thioredoxin_domain"/>
</dbReference>
<protein>
    <submittedName>
        <fullName evidence="2">Thioredoxin domain-containing protein</fullName>
    </submittedName>
</protein>
<comment type="caution">
    <text evidence="2">The sequence shown here is derived from an EMBL/GenBank/DDBJ whole genome shotgun (WGS) entry which is preliminary data.</text>
</comment>
<dbReference type="Proteomes" id="UP000319894">
    <property type="component" value="Unassembled WGS sequence"/>
</dbReference>
<dbReference type="SUPFAM" id="SSF52833">
    <property type="entry name" value="Thioredoxin-like"/>
    <property type="match status" value="1"/>
</dbReference>
<dbReference type="PROSITE" id="PS51352">
    <property type="entry name" value="THIOREDOXIN_2"/>
    <property type="match status" value="1"/>
</dbReference>
<dbReference type="PANTHER" id="PTHR42899:SF1">
    <property type="entry name" value="SPERMATOGENESIS-ASSOCIATED PROTEIN 20"/>
    <property type="match status" value="1"/>
</dbReference>
<dbReference type="PROSITE" id="PS00194">
    <property type="entry name" value="THIOREDOXIN_1"/>
    <property type="match status" value="1"/>
</dbReference>
<dbReference type="InterPro" id="IPR024705">
    <property type="entry name" value="Ssp411"/>
</dbReference>
<proteinExistence type="predicted"/>
<evidence type="ECO:0000259" key="1">
    <source>
        <dbReference type="PROSITE" id="PS51352"/>
    </source>
</evidence>
<dbReference type="PIRSF" id="PIRSF006402">
    <property type="entry name" value="UCP006402_thioredoxin"/>
    <property type="match status" value="1"/>
</dbReference>
<keyword evidence="3" id="KW-1185">Reference proteome</keyword>
<dbReference type="InParanoid" id="A0A554NCN6"/>
<name>A0A554NCN6_9EURY</name>
<reference evidence="2 3" key="1">
    <citation type="submission" date="2018-06" db="EMBL/GenBank/DDBJ databases">
        <title>Natronomonas sp. F16-60 a new haloarchaeon isolated from a solar saltern of Isla Cristina, Huelva, Spain.</title>
        <authorList>
            <person name="Duran-Viseras A."/>
            <person name="Sanchez-Porro C."/>
            <person name="Ventosa A."/>
        </authorList>
    </citation>
    <scope>NUCLEOTIDE SEQUENCE [LARGE SCALE GENOMIC DNA]</scope>
    <source>
        <strain evidence="2 3">F16-60</strain>
    </source>
</reference>
<dbReference type="GO" id="GO:0005975">
    <property type="term" value="P:carbohydrate metabolic process"/>
    <property type="evidence" value="ECO:0007669"/>
    <property type="project" value="InterPro"/>
</dbReference>
<dbReference type="InterPro" id="IPR008928">
    <property type="entry name" value="6-hairpin_glycosidase_sf"/>
</dbReference>
<gene>
    <name evidence="2" type="ORF">DP107_04690</name>
</gene>
<dbReference type="EMBL" id="QMDX01000002">
    <property type="protein sequence ID" value="TSD15156.1"/>
    <property type="molecule type" value="Genomic_DNA"/>
</dbReference>
<dbReference type="OrthoDB" id="202131at2157"/>
<dbReference type="InterPro" id="IPR036249">
    <property type="entry name" value="Thioredoxin-like_sf"/>
</dbReference>
<feature type="domain" description="Thioredoxin" evidence="1">
    <location>
        <begin position="1"/>
        <end position="118"/>
    </location>
</feature>
<dbReference type="Pfam" id="PF03190">
    <property type="entry name" value="Thioredox_DsbH"/>
    <property type="match status" value="1"/>
</dbReference>
<sequence length="547" mass="58138">MDDAAADTLVDWREWGAEAFAVADRRGCPVLLSVTAPWCTHCREMDAETYSEPRVAAHLSDGFVPVRVDADRQPRVRERYNVGGFPATAFLTPDGEVLTAAGYLGLTGFRDILDSVRHTWDAKGTGAGSIPRALDDEPPAGEVTAQVEAHMVDRVTGGFDGEFGGWGEGAKFPLPRAIEFAAKRERTRDHATRTLEAVHAHLLDTYDGGFYRYADSRDWSGLHREKLLDENAALVRAFATGYLYTGEATYREAAAATVDYLTTDLWTEAGDRGAFAGGQAGGGYYTLPASEREDADPPHVDRTVLADRNGLAADALLRFAAVTDHDPAARYAERALETVLAELVADGEVTHVPPAAADGDERVESGLLVDQARLLTGLTTAAQVRGGDRWLDAAREVADALLDLADDTGAFRDGPAEGPGLLDRPLRPLDTNVEAADALIDLAALTGTDRYREAAAAALSAFAGAAGRMGVEVAGYATACARHANGPLVVETPPAGSDLHRAALRLADHEKVVVPSDREDAVARRGTTATDPATDPEALADAVAMLD</sequence>
<accession>A0A554NCN6</accession>
<dbReference type="Gene3D" id="1.50.10.20">
    <property type="match status" value="1"/>
</dbReference>
<dbReference type="InterPro" id="IPR017937">
    <property type="entry name" value="Thioredoxin_CS"/>
</dbReference>
<dbReference type="Gene3D" id="3.40.30.10">
    <property type="entry name" value="Glutaredoxin"/>
    <property type="match status" value="1"/>
</dbReference>
<dbReference type="PANTHER" id="PTHR42899">
    <property type="entry name" value="SPERMATOGENESIS-ASSOCIATED PROTEIN 20"/>
    <property type="match status" value="1"/>
</dbReference>
<evidence type="ECO:0000313" key="2">
    <source>
        <dbReference type="EMBL" id="TSD15156.1"/>
    </source>
</evidence>
<organism evidence="2 3">
    <name type="scientific">Haloglomus irregulare</name>
    <dbReference type="NCBI Taxonomy" id="2234134"/>
    <lineage>
        <taxon>Archaea</taxon>
        <taxon>Methanobacteriati</taxon>
        <taxon>Methanobacteriota</taxon>
        <taxon>Stenosarchaea group</taxon>
        <taxon>Halobacteria</taxon>
        <taxon>Halobacteriales</taxon>
        <taxon>Natronomonadaceae</taxon>
        <taxon>Haloglomus</taxon>
    </lineage>
</organism>
<dbReference type="AlphaFoldDB" id="A0A554NCN6"/>
<evidence type="ECO:0000313" key="3">
    <source>
        <dbReference type="Proteomes" id="UP000319894"/>
    </source>
</evidence>